<evidence type="ECO:0000256" key="2">
    <source>
        <dbReference type="ARBA" id="ARBA00022475"/>
    </source>
</evidence>
<feature type="transmembrane region" description="Helical" evidence="6">
    <location>
        <begin position="158"/>
        <end position="178"/>
    </location>
</feature>
<dbReference type="AlphaFoldDB" id="A0A5J4RRG4"/>
<evidence type="ECO:0000256" key="3">
    <source>
        <dbReference type="ARBA" id="ARBA00022692"/>
    </source>
</evidence>
<name>A0A5J4RRG4_9ZZZZ</name>
<evidence type="ECO:0000256" key="6">
    <source>
        <dbReference type="SAM" id="Phobius"/>
    </source>
</evidence>
<keyword evidence="5 6" id="KW-0472">Membrane</keyword>
<comment type="caution">
    <text evidence="7">The sequence shown here is derived from an EMBL/GenBank/DDBJ whole genome shotgun (WGS) entry which is preliminary data.</text>
</comment>
<feature type="transmembrane region" description="Helical" evidence="6">
    <location>
        <begin position="374"/>
        <end position="394"/>
    </location>
</feature>
<feature type="transmembrane region" description="Helical" evidence="6">
    <location>
        <begin position="400"/>
        <end position="419"/>
    </location>
</feature>
<feature type="transmembrane region" description="Helical" evidence="6">
    <location>
        <begin position="312"/>
        <end position="332"/>
    </location>
</feature>
<reference evidence="7" key="1">
    <citation type="submission" date="2019-03" db="EMBL/GenBank/DDBJ databases">
        <title>Single cell metagenomics reveals metabolic interactions within the superorganism composed of flagellate Streblomastix strix and complex community of Bacteroidetes bacteria on its surface.</title>
        <authorList>
            <person name="Treitli S.C."/>
            <person name="Kolisko M."/>
            <person name="Husnik F."/>
            <person name="Keeling P."/>
            <person name="Hampl V."/>
        </authorList>
    </citation>
    <scope>NUCLEOTIDE SEQUENCE</scope>
    <source>
        <strain evidence="7">STM</strain>
    </source>
</reference>
<keyword evidence="2" id="KW-1003">Cell membrane</keyword>
<feature type="transmembrane region" description="Helical" evidence="6">
    <location>
        <begin position="184"/>
        <end position="204"/>
    </location>
</feature>
<keyword evidence="3 6" id="KW-0812">Transmembrane</keyword>
<proteinExistence type="predicted"/>
<feature type="transmembrane region" description="Helical" evidence="6">
    <location>
        <begin position="20"/>
        <end position="38"/>
    </location>
</feature>
<feature type="transmembrane region" description="Helical" evidence="6">
    <location>
        <begin position="87"/>
        <end position="110"/>
    </location>
</feature>
<gene>
    <name evidence="7" type="ORF">EZS27_015511</name>
</gene>
<dbReference type="GO" id="GO:0005886">
    <property type="term" value="C:plasma membrane"/>
    <property type="evidence" value="ECO:0007669"/>
    <property type="project" value="UniProtKB-SubCell"/>
</dbReference>
<evidence type="ECO:0000256" key="1">
    <source>
        <dbReference type="ARBA" id="ARBA00004651"/>
    </source>
</evidence>
<dbReference type="EMBL" id="SNRY01000806">
    <property type="protein sequence ID" value="KAA6336319.1"/>
    <property type="molecule type" value="Genomic_DNA"/>
</dbReference>
<keyword evidence="4 6" id="KW-1133">Transmembrane helix</keyword>
<dbReference type="InterPro" id="IPR050833">
    <property type="entry name" value="Poly_Biosynth_Transport"/>
</dbReference>
<protein>
    <submittedName>
        <fullName evidence="7">Uncharacterized protein</fullName>
    </submittedName>
</protein>
<dbReference type="PANTHER" id="PTHR30250:SF26">
    <property type="entry name" value="PSMA PROTEIN"/>
    <property type="match status" value="1"/>
</dbReference>
<feature type="transmembrane region" description="Helical" evidence="6">
    <location>
        <begin position="344"/>
        <end position="367"/>
    </location>
</feature>
<organism evidence="7">
    <name type="scientific">termite gut metagenome</name>
    <dbReference type="NCBI Taxonomy" id="433724"/>
    <lineage>
        <taxon>unclassified sequences</taxon>
        <taxon>metagenomes</taxon>
        <taxon>organismal metagenomes</taxon>
    </lineage>
</organism>
<dbReference type="PANTHER" id="PTHR30250">
    <property type="entry name" value="PST FAMILY PREDICTED COLANIC ACID TRANSPORTER"/>
    <property type="match status" value="1"/>
</dbReference>
<evidence type="ECO:0000313" key="7">
    <source>
        <dbReference type="EMBL" id="KAA6336319.1"/>
    </source>
</evidence>
<feature type="transmembrane region" description="Helical" evidence="6">
    <location>
        <begin position="126"/>
        <end position="146"/>
    </location>
</feature>
<feature type="transmembrane region" description="Helical" evidence="6">
    <location>
        <begin position="44"/>
        <end position="66"/>
    </location>
</feature>
<accession>A0A5J4RRG4</accession>
<comment type="subcellular location">
    <subcellularLocation>
        <location evidence="1">Cell membrane</location>
        <topology evidence="1">Multi-pass membrane protein</topology>
    </subcellularLocation>
</comment>
<evidence type="ECO:0000256" key="4">
    <source>
        <dbReference type="ARBA" id="ARBA00022989"/>
    </source>
</evidence>
<sequence>MSIKKNILKNGIANTIQKVVRVLEQLLLVPFFISSWGAAYYGEWLTLTIIPTILAFSDLGFGSAAANSFVLKYASGNKSEAANISKTGFIIISFAIIGGVLVGCIGLIIITQLDLLKNSLISNADAVWALSFLTVARLLVFYNQLFGAYFRAARRAALGINLLTVNGILNITVGFYVLFMGYGIVAFALFQLVVSILFNIFYGWKAISILGLNKEYSGCFSKPEVKDITSKGFGYLMSPIWQAILFQGTTLIVRLTLGPTFVTVFNTVRTLSRSVNQMGNVVSGSIFPELQYEIGAGRIDKAQKIFIYSMRIVLLFSVLGVVFLAIFGLSIYNIWTRNELHPPIMMWNIFLIGILFNAVWWTGSVIFQAVNRPYYFAITAIISATVAIVCSWFLCLWWGLIGAAISCLIFEILMALYVLPVSCKLIGGQPLRGIFDLKKK</sequence>
<evidence type="ECO:0000256" key="5">
    <source>
        <dbReference type="ARBA" id="ARBA00023136"/>
    </source>
</evidence>